<evidence type="ECO:0000256" key="7">
    <source>
        <dbReference type="ARBA" id="ARBA00022777"/>
    </source>
</evidence>
<comment type="similarity">
    <text evidence="2">Belongs to the HPPK family.</text>
</comment>
<keyword evidence="6" id="KW-0547">Nucleotide-binding</keyword>
<keyword evidence="7" id="KW-0418">Kinase</keyword>
<dbReference type="PANTHER" id="PTHR43071:SF1">
    <property type="entry name" value="2-AMINO-4-HYDROXY-6-HYDROXYMETHYLDIHYDROPTERIDINE PYROPHOSPHOKINASE"/>
    <property type="match status" value="1"/>
</dbReference>
<evidence type="ECO:0000313" key="14">
    <source>
        <dbReference type="EMBL" id="MDK3020234.1"/>
    </source>
</evidence>
<evidence type="ECO:0000256" key="8">
    <source>
        <dbReference type="ARBA" id="ARBA00022840"/>
    </source>
</evidence>
<evidence type="ECO:0000256" key="12">
    <source>
        <dbReference type="ARBA" id="ARBA00033413"/>
    </source>
</evidence>
<name>A0ABT7F753_9RHOB</name>
<dbReference type="EC" id="2.7.6.3" evidence="3"/>
<dbReference type="RefSeq" id="WP_284482925.1">
    <property type="nucleotide sequence ID" value="NZ_JASNJD010000023.1"/>
</dbReference>
<sequence length="189" mass="20686">MTEIRSDALIALGANLPSQAGDPTETLVAAICAMPAAGLTLRAVSRFFRTPCFPAGAGPDYINAVVRVRSTLPPAAILAALHGIEAGFGRERVQRWGMRTLDLDLLAVENQVLPNRDIQSRWRGLSPEEQRRLAPDELILPHPRLQDRGFVLVPLADIAPDWRHPVLERSVSELLAALPEAERAEIEPI</sequence>
<dbReference type="SUPFAM" id="SSF55083">
    <property type="entry name" value="6-hydroxymethyl-7,8-dihydropterin pyrophosphokinase, HPPK"/>
    <property type="match status" value="1"/>
</dbReference>
<evidence type="ECO:0000256" key="6">
    <source>
        <dbReference type="ARBA" id="ARBA00022741"/>
    </source>
</evidence>
<evidence type="ECO:0000256" key="3">
    <source>
        <dbReference type="ARBA" id="ARBA00013253"/>
    </source>
</evidence>
<protein>
    <recommendedName>
        <fullName evidence="4">2-amino-4-hydroxy-6-hydroxymethyldihydropteridine pyrophosphokinase</fullName>
        <ecNumber evidence="3">2.7.6.3</ecNumber>
    </recommendedName>
    <alternativeName>
        <fullName evidence="11">6-hydroxymethyl-7,8-dihydropterin pyrophosphokinase</fullName>
    </alternativeName>
    <alternativeName>
        <fullName evidence="12">7,8-dihydro-6-hydroxymethylpterin-pyrophosphokinase</fullName>
    </alternativeName>
</protein>
<dbReference type="NCBIfam" id="TIGR01498">
    <property type="entry name" value="folK"/>
    <property type="match status" value="1"/>
</dbReference>
<dbReference type="Proteomes" id="UP001243757">
    <property type="component" value="Unassembled WGS sequence"/>
</dbReference>
<evidence type="ECO:0000256" key="4">
    <source>
        <dbReference type="ARBA" id="ARBA00016218"/>
    </source>
</evidence>
<accession>A0ABT7F753</accession>
<dbReference type="CDD" id="cd00483">
    <property type="entry name" value="HPPK"/>
    <property type="match status" value="1"/>
</dbReference>
<evidence type="ECO:0000256" key="10">
    <source>
        <dbReference type="ARBA" id="ARBA00029409"/>
    </source>
</evidence>
<gene>
    <name evidence="14" type="primary">folK</name>
    <name evidence="14" type="ORF">QO033_21335</name>
</gene>
<dbReference type="EMBL" id="JASNJD010000023">
    <property type="protein sequence ID" value="MDK3020234.1"/>
    <property type="molecule type" value="Genomic_DNA"/>
</dbReference>
<comment type="function">
    <text evidence="10">Catalyzes the transfer of pyrophosphate from adenosine triphosphate (ATP) to 6-hydroxymethyl-7,8-dihydropterin, an enzymatic step in folate biosynthesis pathway.</text>
</comment>
<proteinExistence type="inferred from homology"/>
<dbReference type="Pfam" id="PF01288">
    <property type="entry name" value="HPPK"/>
    <property type="match status" value="1"/>
</dbReference>
<dbReference type="InterPro" id="IPR035907">
    <property type="entry name" value="Hppk_sf"/>
</dbReference>
<comment type="caution">
    <text evidence="14">The sequence shown here is derived from an EMBL/GenBank/DDBJ whole genome shotgun (WGS) entry which is preliminary data.</text>
</comment>
<keyword evidence="15" id="KW-1185">Reference proteome</keyword>
<evidence type="ECO:0000259" key="13">
    <source>
        <dbReference type="Pfam" id="PF01288"/>
    </source>
</evidence>
<feature type="domain" description="7,8-dihydro-6-hydroxymethylpterin-pyrophosphokinase" evidence="13">
    <location>
        <begin position="10"/>
        <end position="160"/>
    </location>
</feature>
<comment type="pathway">
    <text evidence="1">Cofactor biosynthesis; tetrahydrofolate biosynthesis; 2-amino-4-hydroxy-6-hydroxymethyl-7,8-dihydropteridine diphosphate from 7,8-dihydroneopterin triphosphate: step 4/4.</text>
</comment>
<keyword evidence="8" id="KW-0067">ATP-binding</keyword>
<organism evidence="14 15">
    <name type="scientific">Pseudodonghicola flavimaris</name>
    <dbReference type="NCBI Taxonomy" id="3050036"/>
    <lineage>
        <taxon>Bacteria</taxon>
        <taxon>Pseudomonadati</taxon>
        <taxon>Pseudomonadota</taxon>
        <taxon>Alphaproteobacteria</taxon>
        <taxon>Rhodobacterales</taxon>
        <taxon>Paracoccaceae</taxon>
        <taxon>Pseudodonghicola</taxon>
    </lineage>
</organism>
<keyword evidence="9" id="KW-0289">Folate biosynthesis</keyword>
<keyword evidence="5 14" id="KW-0808">Transferase</keyword>
<reference evidence="14 15" key="1">
    <citation type="submission" date="2023-05" db="EMBL/GenBank/DDBJ databases">
        <title>Pseudodonghicola sp. nov.</title>
        <authorList>
            <person name="Huang J."/>
        </authorList>
    </citation>
    <scope>NUCLEOTIDE SEQUENCE [LARGE SCALE GENOMIC DNA]</scope>
    <source>
        <strain evidence="14 15">IC7</strain>
    </source>
</reference>
<evidence type="ECO:0000256" key="1">
    <source>
        <dbReference type="ARBA" id="ARBA00005051"/>
    </source>
</evidence>
<dbReference type="PANTHER" id="PTHR43071">
    <property type="entry name" value="2-AMINO-4-HYDROXY-6-HYDROXYMETHYLDIHYDROPTERIDINE PYROPHOSPHOKINASE"/>
    <property type="match status" value="1"/>
</dbReference>
<evidence type="ECO:0000256" key="9">
    <source>
        <dbReference type="ARBA" id="ARBA00022909"/>
    </source>
</evidence>
<evidence type="ECO:0000256" key="11">
    <source>
        <dbReference type="ARBA" id="ARBA00029766"/>
    </source>
</evidence>
<evidence type="ECO:0000313" key="15">
    <source>
        <dbReference type="Proteomes" id="UP001243757"/>
    </source>
</evidence>
<dbReference type="InterPro" id="IPR000550">
    <property type="entry name" value="Hppk"/>
</dbReference>
<evidence type="ECO:0000256" key="5">
    <source>
        <dbReference type="ARBA" id="ARBA00022679"/>
    </source>
</evidence>
<dbReference type="Gene3D" id="3.30.70.560">
    <property type="entry name" value="7,8-Dihydro-6-hydroxymethylpterin-pyrophosphokinase HPPK"/>
    <property type="match status" value="1"/>
</dbReference>
<evidence type="ECO:0000256" key="2">
    <source>
        <dbReference type="ARBA" id="ARBA00005810"/>
    </source>
</evidence>
<dbReference type="GO" id="GO:0003848">
    <property type="term" value="F:2-amino-4-hydroxy-6-hydroxymethyldihydropteridine diphosphokinase activity"/>
    <property type="evidence" value="ECO:0007669"/>
    <property type="project" value="UniProtKB-EC"/>
</dbReference>